<evidence type="ECO:0000256" key="5">
    <source>
        <dbReference type="ARBA" id="ARBA00022553"/>
    </source>
</evidence>
<feature type="compositionally biased region" description="Polar residues" evidence="18">
    <location>
        <begin position="33"/>
        <end position="68"/>
    </location>
</feature>
<feature type="region of interest" description="Disordered" evidence="18">
    <location>
        <begin position="1003"/>
        <end position="1028"/>
    </location>
</feature>
<dbReference type="EC" id="2.7.11.1" evidence="2"/>
<evidence type="ECO:0000256" key="15">
    <source>
        <dbReference type="ARBA" id="ARBA00048679"/>
    </source>
</evidence>
<feature type="compositionally biased region" description="Low complexity" evidence="18">
    <location>
        <begin position="87"/>
        <end position="104"/>
    </location>
</feature>
<evidence type="ECO:0000256" key="13">
    <source>
        <dbReference type="ARBA" id="ARBA00023242"/>
    </source>
</evidence>
<evidence type="ECO:0000256" key="3">
    <source>
        <dbReference type="ARBA" id="ARBA00022499"/>
    </source>
</evidence>
<dbReference type="Gene3D" id="1.10.510.10">
    <property type="entry name" value="Transferase(Phosphotransferase) domain 1"/>
    <property type="match status" value="1"/>
</dbReference>
<dbReference type="PANTHER" id="PTHR24058">
    <property type="entry name" value="DUAL SPECIFICITY PROTEIN KINASE"/>
    <property type="match status" value="1"/>
</dbReference>
<dbReference type="InterPro" id="IPR050494">
    <property type="entry name" value="Ser_Thr_dual-spec_kinase"/>
</dbReference>
<sequence>MASQLQVFSSPSVSSSAYSRSKRLKVENPGWDVSNQLGDNGYYQQSPTQGAAPSTSGSNFNPVYNPNQVHPPAAGSREQTVVRAADSTGSLRGPPSSSSSSSSSRRVKDAESSSQPCDLYHKQYSLKRKSEEVDSSDSVQILEELSAPVVSNRTGGGGGTTTAQSIAHSTSTTKSSNSHSEGDYQLVQHEILCSMSNSYEVLEFLGRGTFGQVAKCWKRGTNEIVAIKILKNHPSYARQGQIEVSILSRLSTENADEFNFVRSYECFQHKNHTCLVFEMLEQNLYDFLKHSKFSPLLLKCIRPILQQVATALMKLKSLGLIHADLKPENIMLVDPLRQPYRVKVIDFGSASHVSKAVCSTYLQSRYYRAPEIILGLPFCEAIDMWSLGCVIAELFLGWPLYPGASEYDQIRYISQTQGLPAEYLLSAGTKTSRFFNRGPDSSYPLWRLKTPAEHEAEMGIKSKEARKYIFNCLDDMMQVNMTNLEGTDILAEKADRREFIDLLKKMLTLDADKRITPMKTLNHPFVTMTHLLHFPHSSHVKSCFQNMDICKRRCSAFENGKNMFASNNTPSAATNLTVTFSSQLNQHNQMASTGGQSLSLSSNVPLLNYQPGLYQQATINIPGLTQQGVPLQTRPTQLCAQTEPFQQTLIVCPPTIQGLQTSNKPSGYPVRMDNSVPLVPQNQSSQSLHIQPGMLAQQGWPAGTQQILIPSTWQQMPGMAIHNPGQTVVPNSPMGAPVSDGQQASVRWPQPAGLWRQPSRCFTKPQLRARSLQSPTGQVSSCLRVFWEPVSSVHSATTVVHNTSAFAGDQSQPIVISDTPSPAVSIITIHSDSEDEDDRKFPAACSGTSQRTNVISCVTVHDSHDSDSSTSSPLSPKTTAQPAKSLAIIMPSVKSQPGESTTHKAPAAPGLLGKSTQPTFPPFPYAHEYNPYFLVCISAHNILGPFSHRLQHRQTHWCSAHFGCCLWYIATHQFTSMGSLDGPSVCRAHRSLLFQVQQSVMSSSHDQTGSSSSLRRQPTYPPPVSSHSTSYRLHENALFSSTPNLYAYPASAALASVSQAVDQMQGGPSRHSRASGTAYSSLALLQKNGGLALGGSAPGQYGNHQHQQQQQHHQQQQQQQQHHQLAGQAFHRSSAAYPRKLNQYPYL</sequence>
<evidence type="ECO:0000256" key="4">
    <source>
        <dbReference type="ARBA" id="ARBA00022527"/>
    </source>
</evidence>
<feature type="region of interest" description="Disordered" evidence="18">
    <location>
        <begin position="1093"/>
        <end position="1134"/>
    </location>
</feature>
<feature type="domain" description="Protein kinase" evidence="19">
    <location>
        <begin position="199"/>
        <end position="526"/>
    </location>
</feature>
<keyword evidence="9 17" id="KW-0067">ATP-binding</keyword>
<dbReference type="GO" id="GO:0005737">
    <property type="term" value="C:cytoplasm"/>
    <property type="evidence" value="ECO:0007669"/>
    <property type="project" value="UniProtKB-ARBA"/>
</dbReference>
<dbReference type="FunFam" id="1.10.510.10:FF:000029">
    <property type="entry name" value="Homeodomain-interacting protein kinase 2 isoform 1"/>
    <property type="match status" value="1"/>
</dbReference>
<dbReference type="SMART" id="SM00220">
    <property type="entry name" value="S_TKc"/>
    <property type="match status" value="1"/>
</dbReference>
<keyword evidence="8" id="KW-0418">Kinase</keyword>
<evidence type="ECO:0000313" key="21">
    <source>
        <dbReference type="Proteomes" id="UP000472264"/>
    </source>
</evidence>
<dbReference type="InterPro" id="IPR008271">
    <property type="entry name" value="Ser/Thr_kinase_AS"/>
</dbReference>
<reference evidence="20" key="3">
    <citation type="submission" date="2025-09" db="UniProtKB">
        <authorList>
            <consortium name="Ensembl"/>
        </authorList>
    </citation>
    <scope>IDENTIFICATION</scope>
</reference>
<keyword evidence="6" id="KW-0808">Transferase</keyword>
<feature type="region of interest" description="Disordered" evidence="18">
    <location>
        <begin position="150"/>
        <end position="180"/>
    </location>
</feature>
<feature type="compositionally biased region" description="Low complexity" evidence="18">
    <location>
        <begin position="1104"/>
        <end position="1124"/>
    </location>
</feature>
<feature type="region of interest" description="Disordered" evidence="18">
    <location>
        <begin position="894"/>
        <end position="913"/>
    </location>
</feature>
<evidence type="ECO:0000256" key="9">
    <source>
        <dbReference type="ARBA" id="ARBA00022840"/>
    </source>
</evidence>
<dbReference type="AlphaFoldDB" id="A0A665UQ09"/>
<keyword evidence="7 17" id="KW-0547">Nucleotide-binding</keyword>
<comment type="catalytic activity">
    <reaction evidence="15">
        <text>L-seryl-[protein] + ATP = O-phospho-L-seryl-[protein] + ADP + H(+)</text>
        <dbReference type="Rhea" id="RHEA:17989"/>
        <dbReference type="Rhea" id="RHEA-COMP:9863"/>
        <dbReference type="Rhea" id="RHEA-COMP:11604"/>
        <dbReference type="ChEBI" id="CHEBI:15378"/>
        <dbReference type="ChEBI" id="CHEBI:29999"/>
        <dbReference type="ChEBI" id="CHEBI:30616"/>
        <dbReference type="ChEBI" id="CHEBI:83421"/>
        <dbReference type="ChEBI" id="CHEBI:456216"/>
        <dbReference type="EC" id="2.7.11.1"/>
    </reaction>
</comment>
<dbReference type="SUPFAM" id="SSF56112">
    <property type="entry name" value="Protein kinase-like (PK-like)"/>
    <property type="match status" value="1"/>
</dbReference>
<feature type="binding site" evidence="17">
    <location>
        <position position="228"/>
    </location>
    <ligand>
        <name>ATP</name>
        <dbReference type="ChEBI" id="CHEBI:30616"/>
    </ligand>
</feature>
<evidence type="ECO:0000256" key="11">
    <source>
        <dbReference type="ARBA" id="ARBA00023015"/>
    </source>
</evidence>
<comment type="catalytic activity">
    <reaction evidence="14">
        <text>L-threonyl-[protein] + ATP = O-phospho-L-threonyl-[protein] + ADP + H(+)</text>
        <dbReference type="Rhea" id="RHEA:46608"/>
        <dbReference type="Rhea" id="RHEA-COMP:11060"/>
        <dbReference type="Rhea" id="RHEA-COMP:11605"/>
        <dbReference type="ChEBI" id="CHEBI:15378"/>
        <dbReference type="ChEBI" id="CHEBI:30013"/>
        <dbReference type="ChEBI" id="CHEBI:30616"/>
        <dbReference type="ChEBI" id="CHEBI:61977"/>
        <dbReference type="ChEBI" id="CHEBI:456216"/>
        <dbReference type="EC" id="2.7.11.1"/>
    </reaction>
</comment>
<dbReference type="GO" id="GO:0042771">
    <property type="term" value="P:intrinsic apoptotic signaling pathway in response to DNA damage by p53 class mediator"/>
    <property type="evidence" value="ECO:0007669"/>
    <property type="project" value="TreeGrafter"/>
</dbReference>
<evidence type="ECO:0000256" key="10">
    <source>
        <dbReference type="ARBA" id="ARBA00022843"/>
    </source>
</evidence>
<keyword evidence="12" id="KW-0804">Transcription</keyword>
<gene>
    <name evidence="20" type="primary">hipk1a</name>
</gene>
<organism evidence="20 21">
    <name type="scientific">Echeneis naucrates</name>
    <name type="common">Live sharksucker</name>
    <dbReference type="NCBI Taxonomy" id="173247"/>
    <lineage>
        <taxon>Eukaryota</taxon>
        <taxon>Metazoa</taxon>
        <taxon>Chordata</taxon>
        <taxon>Craniata</taxon>
        <taxon>Vertebrata</taxon>
        <taxon>Euteleostomi</taxon>
        <taxon>Actinopterygii</taxon>
        <taxon>Neopterygii</taxon>
        <taxon>Teleostei</taxon>
        <taxon>Neoteleostei</taxon>
        <taxon>Acanthomorphata</taxon>
        <taxon>Carangaria</taxon>
        <taxon>Carangiformes</taxon>
        <taxon>Echeneidae</taxon>
        <taxon>Echeneis</taxon>
    </lineage>
</organism>
<evidence type="ECO:0000256" key="7">
    <source>
        <dbReference type="ARBA" id="ARBA00022741"/>
    </source>
</evidence>
<dbReference type="Proteomes" id="UP000472264">
    <property type="component" value="Chromosome 7"/>
</dbReference>
<evidence type="ECO:0000256" key="8">
    <source>
        <dbReference type="ARBA" id="ARBA00022777"/>
    </source>
</evidence>
<name>A0A665UQ09_ECHNA</name>
<dbReference type="PROSITE" id="PS50011">
    <property type="entry name" value="PROTEIN_KINASE_DOM"/>
    <property type="match status" value="1"/>
</dbReference>
<dbReference type="Ensembl" id="ENSENLT00000022079.1">
    <property type="protein sequence ID" value="ENSENLP00000021334.1"/>
    <property type="gene ID" value="ENSENLG00000009705.1"/>
</dbReference>
<evidence type="ECO:0000256" key="14">
    <source>
        <dbReference type="ARBA" id="ARBA00047899"/>
    </source>
</evidence>
<dbReference type="CDD" id="cd14211">
    <property type="entry name" value="STKc_HIPK"/>
    <property type="match status" value="1"/>
</dbReference>
<keyword evidence="5" id="KW-0597">Phosphoprotein</keyword>
<evidence type="ECO:0000313" key="20">
    <source>
        <dbReference type="Ensembl" id="ENSENLP00000021334.1"/>
    </source>
</evidence>
<dbReference type="GO" id="GO:0007224">
    <property type="term" value="P:smoothened signaling pathway"/>
    <property type="evidence" value="ECO:0007669"/>
    <property type="project" value="TreeGrafter"/>
</dbReference>
<evidence type="ECO:0000256" key="16">
    <source>
        <dbReference type="ARBA" id="ARBA00061380"/>
    </source>
</evidence>
<evidence type="ECO:0000256" key="1">
    <source>
        <dbReference type="ARBA" id="ARBA00004123"/>
    </source>
</evidence>
<dbReference type="GO" id="GO:0016605">
    <property type="term" value="C:PML body"/>
    <property type="evidence" value="ECO:0007669"/>
    <property type="project" value="TreeGrafter"/>
</dbReference>
<dbReference type="FunFam" id="3.30.200.20:FF:000022">
    <property type="entry name" value="Homeodomain-interacting protein kinase 2 isoform 1"/>
    <property type="match status" value="1"/>
</dbReference>
<dbReference type="InterPro" id="IPR011009">
    <property type="entry name" value="Kinase-like_dom_sf"/>
</dbReference>
<evidence type="ECO:0000256" key="2">
    <source>
        <dbReference type="ARBA" id="ARBA00012513"/>
    </source>
</evidence>
<feature type="compositionally biased region" description="Low complexity" evidence="18">
    <location>
        <begin position="1003"/>
        <end position="1013"/>
    </location>
</feature>
<accession>A0A665UQ09</accession>
<reference evidence="20" key="2">
    <citation type="submission" date="2025-08" db="UniProtKB">
        <authorList>
            <consortium name="Ensembl"/>
        </authorList>
    </citation>
    <scope>IDENTIFICATION</scope>
</reference>
<reference evidence="20" key="1">
    <citation type="submission" date="2021-04" db="EMBL/GenBank/DDBJ databases">
        <authorList>
            <consortium name="Wellcome Sanger Institute Data Sharing"/>
        </authorList>
    </citation>
    <scope>NUCLEOTIDE SEQUENCE [LARGE SCALE GENOMIC DNA]</scope>
</reference>
<dbReference type="PROSITE" id="PS00108">
    <property type="entry name" value="PROTEIN_KINASE_ST"/>
    <property type="match status" value="1"/>
</dbReference>
<dbReference type="Pfam" id="PF00069">
    <property type="entry name" value="Pkinase"/>
    <property type="match status" value="1"/>
</dbReference>
<protein>
    <recommendedName>
        <fullName evidence="2">non-specific serine/threonine protein kinase</fullName>
        <ecNumber evidence="2">2.7.11.1</ecNumber>
    </recommendedName>
</protein>
<evidence type="ECO:0000256" key="12">
    <source>
        <dbReference type="ARBA" id="ARBA00023163"/>
    </source>
</evidence>
<dbReference type="GO" id="GO:0005524">
    <property type="term" value="F:ATP binding"/>
    <property type="evidence" value="ECO:0007669"/>
    <property type="project" value="UniProtKB-UniRule"/>
</dbReference>
<comment type="subcellular location">
    <subcellularLocation>
        <location evidence="1">Nucleus</location>
    </subcellularLocation>
</comment>
<proteinExistence type="inferred from homology"/>
<comment type="similarity">
    <text evidence="16">Belongs to the protein kinase superfamily. CMGC Ser/Thr protein kinase family. HIPK subfamily.</text>
</comment>
<dbReference type="InterPro" id="IPR017441">
    <property type="entry name" value="Protein_kinase_ATP_BS"/>
</dbReference>
<evidence type="ECO:0000259" key="19">
    <source>
        <dbReference type="PROSITE" id="PS50011"/>
    </source>
</evidence>
<dbReference type="Gene3D" id="3.30.200.20">
    <property type="entry name" value="Phosphorylase Kinase, domain 1"/>
    <property type="match status" value="1"/>
</dbReference>
<feature type="region of interest" description="Disordered" evidence="18">
    <location>
        <begin position="1"/>
        <end position="121"/>
    </location>
</feature>
<dbReference type="GO" id="GO:0004674">
    <property type="term" value="F:protein serine/threonine kinase activity"/>
    <property type="evidence" value="ECO:0007669"/>
    <property type="project" value="UniProtKB-KW"/>
</dbReference>
<dbReference type="InterPro" id="IPR000719">
    <property type="entry name" value="Prot_kinase_dom"/>
</dbReference>
<keyword evidence="4" id="KW-0723">Serine/threonine-protein kinase</keyword>
<keyword evidence="10" id="KW-0832">Ubl conjugation</keyword>
<keyword evidence="3" id="KW-1017">Isopeptide bond</keyword>
<keyword evidence="11" id="KW-0805">Transcription regulation</keyword>
<dbReference type="PANTHER" id="PTHR24058:SF43">
    <property type="entry name" value="HOMEODOMAIN-INTERACTING PROTEIN KINASE 1"/>
    <property type="match status" value="1"/>
</dbReference>
<dbReference type="GO" id="GO:0004713">
    <property type="term" value="F:protein tyrosine kinase activity"/>
    <property type="evidence" value="ECO:0007669"/>
    <property type="project" value="TreeGrafter"/>
</dbReference>
<evidence type="ECO:0000256" key="17">
    <source>
        <dbReference type="PROSITE-ProRule" id="PRU10141"/>
    </source>
</evidence>
<evidence type="ECO:0000256" key="6">
    <source>
        <dbReference type="ARBA" id="ARBA00022679"/>
    </source>
</evidence>
<evidence type="ECO:0000256" key="18">
    <source>
        <dbReference type="SAM" id="MobiDB-lite"/>
    </source>
</evidence>
<keyword evidence="13" id="KW-0539">Nucleus</keyword>
<feature type="region of interest" description="Disordered" evidence="18">
    <location>
        <begin position="860"/>
        <end position="880"/>
    </location>
</feature>
<dbReference type="PROSITE" id="PS00107">
    <property type="entry name" value="PROTEIN_KINASE_ATP"/>
    <property type="match status" value="1"/>
</dbReference>
<keyword evidence="21" id="KW-1185">Reference proteome</keyword>
<feature type="compositionally biased region" description="Low complexity" evidence="18">
    <location>
        <begin position="9"/>
        <end position="19"/>
    </location>
</feature>
<feature type="compositionally biased region" description="Low complexity" evidence="18">
    <location>
        <begin position="168"/>
        <end position="179"/>
    </location>
</feature>